<dbReference type="GO" id="GO:0016987">
    <property type="term" value="F:sigma factor activity"/>
    <property type="evidence" value="ECO:0007669"/>
    <property type="project" value="UniProtKB-KW"/>
</dbReference>
<dbReference type="InterPro" id="IPR013325">
    <property type="entry name" value="RNA_pol_sigma_r2"/>
</dbReference>
<accession>A0A6S6QYB6</accession>
<dbReference type="InterPro" id="IPR013324">
    <property type="entry name" value="RNA_pol_sigma_r3/r4-like"/>
</dbReference>
<dbReference type="RefSeq" id="WP_222875209.1">
    <property type="nucleotide sequence ID" value="NZ_AP023361.1"/>
</dbReference>
<dbReference type="GO" id="GO:0006352">
    <property type="term" value="P:DNA-templated transcription initiation"/>
    <property type="evidence" value="ECO:0007669"/>
    <property type="project" value="InterPro"/>
</dbReference>
<dbReference type="Proteomes" id="UP000515317">
    <property type="component" value="Chromosome"/>
</dbReference>
<feature type="domain" description="RNA polymerase sigma factor 70 region 4 type 2" evidence="5">
    <location>
        <begin position="101"/>
        <end position="153"/>
    </location>
</feature>
<comment type="similarity">
    <text evidence="1">Belongs to the sigma-70 factor family. ECF subfamily.</text>
</comment>
<evidence type="ECO:0000259" key="6">
    <source>
        <dbReference type="Pfam" id="PF22029"/>
    </source>
</evidence>
<keyword evidence="2" id="KW-0805">Transcription regulation</keyword>
<dbReference type="PANTHER" id="PTHR43133:SF25">
    <property type="entry name" value="RNA POLYMERASE SIGMA FACTOR RFAY-RELATED"/>
    <property type="match status" value="1"/>
</dbReference>
<dbReference type="InterPro" id="IPR039425">
    <property type="entry name" value="RNA_pol_sigma-70-like"/>
</dbReference>
<dbReference type="GO" id="GO:0003677">
    <property type="term" value="F:DNA binding"/>
    <property type="evidence" value="ECO:0007669"/>
    <property type="project" value="InterPro"/>
</dbReference>
<dbReference type="NCBIfam" id="TIGR02937">
    <property type="entry name" value="sigma70-ECF"/>
    <property type="match status" value="1"/>
</dbReference>
<dbReference type="NCBIfam" id="NF009164">
    <property type="entry name" value="PRK12511.1"/>
    <property type="match status" value="1"/>
</dbReference>
<dbReference type="KEGG" id="tso:IZ6_23030"/>
<dbReference type="PANTHER" id="PTHR43133">
    <property type="entry name" value="RNA POLYMERASE ECF-TYPE SIGMA FACTO"/>
    <property type="match status" value="1"/>
</dbReference>
<protein>
    <submittedName>
        <fullName evidence="7">DNA-directed RNA polymerase sigma-70 factor</fullName>
    </submittedName>
</protein>
<proteinExistence type="inferred from homology"/>
<dbReference type="GO" id="GO:0000428">
    <property type="term" value="C:DNA-directed RNA polymerase complex"/>
    <property type="evidence" value="ECO:0007669"/>
    <property type="project" value="UniProtKB-KW"/>
</dbReference>
<dbReference type="InterPro" id="IPR013249">
    <property type="entry name" value="RNA_pol_sigma70_r4_t2"/>
</dbReference>
<dbReference type="Pfam" id="PF08281">
    <property type="entry name" value="Sigma70_r4_2"/>
    <property type="match status" value="1"/>
</dbReference>
<dbReference type="InterPro" id="IPR053866">
    <property type="entry name" value="PhyR_sigma2"/>
</dbReference>
<evidence type="ECO:0000313" key="7">
    <source>
        <dbReference type="EMBL" id="BCJ91568.1"/>
    </source>
</evidence>
<dbReference type="AlphaFoldDB" id="A0A6S6QYB6"/>
<evidence type="ECO:0000256" key="2">
    <source>
        <dbReference type="ARBA" id="ARBA00023015"/>
    </source>
</evidence>
<dbReference type="EMBL" id="AP023361">
    <property type="protein sequence ID" value="BCJ91568.1"/>
    <property type="molecule type" value="Genomic_DNA"/>
</dbReference>
<keyword evidence="7" id="KW-0240">DNA-directed RNA polymerase</keyword>
<evidence type="ECO:0000256" key="3">
    <source>
        <dbReference type="ARBA" id="ARBA00023082"/>
    </source>
</evidence>
<organism evidence="7 8">
    <name type="scientific">Terrihabitans soli</name>
    <dbReference type="NCBI Taxonomy" id="708113"/>
    <lineage>
        <taxon>Bacteria</taxon>
        <taxon>Pseudomonadati</taxon>
        <taxon>Pseudomonadota</taxon>
        <taxon>Alphaproteobacteria</taxon>
        <taxon>Hyphomicrobiales</taxon>
        <taxon>Terrihabitans</taxon>
    </lineage>
</organism>
<keyword evidence="8" id="KW-1185">Reference proteome</keyword>
<sequence>MSGKGFNVTGQLPALKRYARALTRDETEAEDLVHDTVLRAYEGRGSFRRDGDLKRWLFSVLHNTFVSGRRSARAQQKRHDSVAELTEMQTGASQEASLRLNQIRAAFSALPGEQREVLHLVAIEGLAYGEAAEILGVPLGTLMSRLGRARAALRAFEAGETNVVSLKLVRGGDGEK</sequence>
<evidence type="ECO:0000259" key="5">
    <source>
        <dbReference type="Pfam" id="PF08281"/>
    </source>
</evidence>
<keyword evidence="4" id="KW-0804">Transcription</keyword>
<keyword evidence="3" id="KW-0731">Sigma factor</keyword>
<dbReference type="Gene3D" id="1.10.1740.10">
    <property type="match status" value="1"/>
</dbReference>
<name>A0A6S6QYB6_9HYPH</name>
<feature type="domain" description="PhyR sigma2" evidence="6">
    <location>
        <begin position="9"/>
        <end position="62"/>
    </location>
</feature>
<dbReference type="InterPro" id="IPR036388">
    <property type="entry name" value="WH-like_DNA-bd_sf"/>
</dbReference>
<gene>
    <name evidence="7" type="ORF">IZ6_23030</name>
</gene>
<dbReference type="InterPro" id="IPR014284">
    <property type="entry name" value="RNA_pol_sigma-70_dom"/>
</dbReference>
<evidence type="ECO:0000256" key="4">
    <source>
        <dbReference type="ARBA" id="ARBA00023163"/>
    </source>
</evidence>
<dbReference type="CDD" id="cd06171">
    <property type="entry name" value="Sigma70_r4"/>
    <property type="match status" value="1"/>
</dbReference>
<dbReference type="Pfam" id="PF22029">
    <property type="entry name" value="PhyR_sigma2"/>
    <property type="match status" value="1"/>
</dbReference>
<evidence type="ECO:0000256" key="1">
    <source>
        <dbReference type="ARBA" id="ARBA00010641"/>
    </source>
</evidence>
<evidence type="ECO:0000313" key="8">
    <source>
        <dbReference type="Proteomes" id="UP000515317"/>
    </source>
</evidence>
<dbReference type="SUPFAM" id="SSF88946">
    <property type="entry name" value="Sigma2 domain of RNA polymerase sigma factors"/>
    <property type="match status" value="1"/>
</dbReference>
<dbReference type="Gene3D" id="1.10.10.10">
    <property type="entry name" value="Winged helix-like DNA-binding domain superfamily/Winged helix DNA-binding domain"/>
    <property type="match status" value="1"/>
</dbReference>
<dbReference type="SUPFAM" id="SSF88659">
    <property type="entry name" value="Sigma3 and sigma4 domains of RNA polymerase sigma factors"/>
    <property type="match status" value="1"/>
</dbReference>
<reference evidence="7 8" key="1">
    <citation type="submission" date="2020-08" db="EMBL/GenBank/DDBJ databases">
        <title>Genome sequence of Rhizobiales bacterium strain IZ6.</title>
        <authorList>
            <person name="Nakai R."/>
            <person name="Naganuma T."/>
        </authorList>
    </citation>
    <scope>NUCLEOTIDE SEQUENCE [LARGE SCALE GENOMIC DNA]</scope>
    <source>
        <strain evidence="7 8">IZ6</strain>
    </source>
</reference>